<feature type="domain" description="Glycosyltransferase subfamily 4-like N-terminal" evidence="2">
    <location>
        <begin position="20"/>
        <end position="171"/>
    </location>
</feature>
<protein>
    <submittedName>
        <fullName evidence="3">Glycosyltransferase</fullName>
    </submittedName>
</protein>
<dbReference type="Gene3D" id="3.40.50.2000">
    <property type="entry name" value="Glycogen Phosphorylase B"/>
    <property type="match status" value="2"/>
</dbReference>
<dbReference type="AlphaFoldDB" id="A0A7X0SL25"/>
<dbReference type="InterPro" id="IPR001296">
    <property type="entry name" value="Glyco_trans_1"/>
</dbReference>
<dbReference type="Proteomes" id="UP000564644">
    <property type="component" value="Unassembled WGS sequence"/>
</dbReference>
<dbReference type="Pfam" id="PF13439">
    <property type="entry name" value="Glyco_transf_4"/>
    <property type="match status" value="1"/>
</dbReference>
<evidence type="ECO:0000259" key="2">
    <source>
        <dbReference type="Pfam" id="PF13439"/>
    </source>
</evidence>
<dbReference type="EMBL" id="JACJVO010000016">
    <property type="protein sequence ID" value="MBB6731982.1"/>
    <property type="molecule type" value="Genomic_DNA"/>
</dbReference>
<evidence type="ECO:0000259" key="1">
    <source>
        <dbReference type="Pfam" id="PF00534"/>
    </source>
</evidence>
<dbReference type="SUPFAM" id="SSF53756">
    <property type="entry name" value="UDP-Glycosyltransferase/glycogen phosphorylase"/>
    <property type="match status" value="1"/>
</dbReference>
<organism evidence="3 4">
    <name type="scientific">Cohnella zeiphila</name>
    <dbReference type="NCBI Taxonomy" id="2761120"/>
    <lineage>
        <taxon>Bacteria</taxon>
        <taxon>Bacillati</taxon>
        <taxon>Bacillota</taxon>
        <taxon>Bacilli</taxon>
        <taxon>Bacillales</taxon>
        <taxon>Paenibacillaceae</taxon>
        <taxon>Cohnella</taxon>
    </lineage>
</organism>
<sequence length="392" mass="44313">MNPQGFQIAYVSTYVPKKCGLATYTHHLREAVSRSKGDASDPVVAMCNTDELDAYKEPWQLPLLKQEREDYRLLADTLNRSSIDVVSLQHEFGIFGGEAGDYLLELLDRLKKPVVTTFHTVFEKPAEPYASVQAAIAQRSDHIHVMNRKAIGYLHDHFRIPLEKISFIPHGSPVPDRKERHLTRRHFGWEHRKVLFQFGLLGRSKGVESLLKALSGAVRAVPELLYVIAGQTHPEVKKHEGEAYREELTAMIAELGLQHHVKMIDRYVPEDELVSLISACDLYVTPYPGMQQITSGTLAYAAGLGRPILSTPYSYAKDLVQGREELLLPFGDTDAWSAKIIELFSFPEMLAECERWMADIGRSMQWPQVGAQYLGLLERVAARKEWSMADVV</sequence>
<comment type="caution">
    <text evidence="3">The sequence shown here is derived from an EMBL/GenBank/DDBJ whole genome shotgun (WGS) entry which is preliminary data.</text>
</comment>
<dbReference type="GO" id="GO:0016757">
    <property type="term" value="F:glycosyltransferase activity"/>
    <property type="evidence" value="ECO:0007669"/>
    <property type="project" value="InterPro"/>
</dbReference>
<dbReference type="CDD" id="cd03822">
    <property type="entry name" value="GT4_mannosyltransferase-like"/>
    <property type="match status" value="1"/>
</dbReference>
<dbReference type="Pfam" id="PF00534">
    <property type="entry name" value="Glycos_transf_1"/>
    <property type="match status" value="1"/>
</dbReference>
<feature type="domain" description="Glycosyl transferase family 1" evidence="1">
    <location>
        <begin position="189"/>
        <end position="353"/>
    </location>
</feature>
<dbReference type="PANTHER" id="PTHR12526">
    <property type="entry name" value="GLYCOSYLTRANSFERASE"/>
    <property type="match status" value="1"/>
</dbReference>
<keyword evidence="4" id="KW-1185">Reference proteome</keyword>
<dbReference type="PANTHER" id="PTHR12526:SF572">
    <property type="entry name" value="BLL5144 PROTEIN"/>
    <property type="match status" value="1"/>
</dbReference>
<proteinExistence type="predicted"/>
<dbReference type="InterPro" id="IPR028098">
    <property type="entry name" value="Glyco_trans_4-like_N"/>
</dbReference>
<name>A0A7X0SL25_9BACL</name>
<accession>A0A7X0SL25</accession>
<keyword evidence="3" id="KW-0808">Transferase</keyword>
<gene>
    <name evidence="3" type="ORF">H7C18_13760</name>
</gene>
<evidence type="ECO:0000313" key="3">
    <source>
        <dbReference type="EMBL" id="MBB6731982.1"/>
    </source>
</evidence>
<dbReference type="RefSeq" id="WP_185129650.1">
    <property type="nucleotide sequence ID" value="NZ_JACJVO010000016.1"/>
</dbReference>
<evidence type="ECO:0000313" key="4">
    <source>
        <dbReference type="Proteomes" id="UP000564644"/>
    </source>
</evidence>
<reference evidence="3 4" key="1">
    <citation type="submission" date="2020-08" db="EMBL/GenBank/DDBJ databases">
        <title>Cohnella phylogeny.</title>
        <authorList>
            <person name="Dunlap C."/>
        </authorList>
    </citation>
    <scope>NUCLEOTIDE SEQUENCE [LARGE SCALE GENOMIC DNA]</scope>
    <source>
        <strain evidence="3 4">CBP 2801</strain>
    </source>
</reference>